<feature type="transmembrane region" description="Helical" evidence="1">
    <location>
        <begin position="25"/>
        <end position="50"/>
    </location>
</feature>
<gene>
    <name evidence="2" type="ORF">KIM322_00480</name>
</gene>
<evidence type="ECO:0000256" key="1">
    <source>
        <dbReference type="SAM" id="Phobius"/>
    </source>
</evidence>
<feature type="transmembrane region" description="Helical" evidence="1">
    <location>
        <begin position="225"/>
        <end position="246"/>
    </location>
</feature>
<name>A0ABN6SLL9_9LACO</name>
<protein>
    <submittedName>
        <fullName evidence="2">ABC transporter permease</fullName>
    </submittedName>
</protein>
<dbReference type="RefSeq" id="WP_317637516.1">
    <property type="nucleotide sequence ID" value="NZ_AP026803.1"/>
</dbReference>
<keyword evidence="1" id="KW-0472">Membrane</keyword>
<keyword evidence="3" id="KW-1185">Reference proteome</keyword>
<accession>A0ABN6SLL9</accession>
<proteinExistence type="predicted"/>
<evidence type="ECO:0000313" key="2">
    <source>
        <dbReference type="EMBL" id="BDR59787.1"/>
    </source>
</evidence>
<dbReference type="PANTHER" id="PTHR36833">
    <property type="entry name" value="SLR0610 PROTEIN-RELATED"/>
    <property type="match status" value="1"/>
</dbReference>
<dbReference type="Pfam" id="PF06182">
    <property type="entry name" value="ABC2_membrane_6"/>
    <property type="match status" value="1"/>
</dbReference>
<evidence type="ECO:0000313" key="3">
    <source>
        <dbReference type="Proteomes" id="UP001321741"/>
    </source>
</evidence>
<keyword evidence="1" id="KW-0812">Transmembrane</keyword>
<dbReference type="EMBL" id="AP026803">
    <property type="protein sequence ID" value="BDR59787.1"/>
    <property type="molecule type" value="Genomic_DNA"/>
</dbReference>
<feature type="transmembrane region" description="Helical" evidence="1">
    <location>
        <begin position="189"/>
        <end position="213"/>
    </location>
</feature>
<sequence length="258" mass="29823">MRYLKLQLTYMKVNLKSLAIYDLDFYFAIVGMIIQNVLNIVALRFIFNIVPRIKGYSFDQLLLTYALATLAWSIFRCFFINALNISDYIHKGSLDTILIKPVNPLFQLINERVDEDSWGDLLVSLLLLVLVDSRLHNPWYITVMFIFIAIFTSLIFLSLAVLGNLVSLFSNGLSDLAETTFDFFEMSKYPLAIYSGGLKFILTFILPLGWVASIPQERIAQRHEWGWLAIIPVVCLVFFVLIYQLWRLFLKKYQSTGS</sequence>
<feature type="transmembrane region" description="Helical" evidence="1">
    <location>
        <begin position="142"/>
        <end position="169"/>
    </location>
</feature>
<feature type="transmembrane region" description="Helical" evidence="1">
    <location>
        <begin position="62"/>
        <end position="83"/>
    </location>
</feature>
<dbReference type="Proteomes" id="UP001321741">
    <property type="component" value="Chromosome"/>
</dbReference>
<reference evidence="2 3" key="1">
    <citation type="journal article" date="2023" name="Microbiol. Spectr.">
        <title>Symbiosis of Carpenter Bees with Uncharacterized Lactic Acid Bacteria Showing NAD Auxotrophy.</title>
        <authorList>
            <person name="Kawasaki S."/>
            <person name="Ozawa K."/>
            <person name="Mori T."/>
            <person name="Yamamoto A."/>
            <person name="Ito M."/>
            <person name="Ohkuma M."/>
            <person name="Sakamoto M."/>
            <person name="Matsutani M."/>
        </authorList>
    </citation>
    <scope>NUCLEOTIDE SEQUENCE [LARGE SCALE GENOMIC DNA]</scope>
    <source>
        <strain evidence="2 3">Kim32-2</strain>
    </source>
</reference>
<dbReference type="InterPro" id="IPR010390">
    <property type="entry name" value="ABC-2_transporter-like"/>
</dbReference>
<organism evidence="2 3">
    <name type="scientific">Lactobacillus xylocopicola</name>
    <dbReference type="NCBI Taxonomy" id="2976676"/>
    <lineage>
        <taxon>Bacteria</taxon>
        <taxon>Bacillati</taxon>
        <taxon>Bacillota</taxon>
        <taxon>Bacilli</taxon>
        <taxon>Lactobacillales</taxon>
        <taxon>Lactobacillaceae</taxon>
        <taxon>Lactobacillus</taxon>
    </lineage>
</organism>
<keyword evidence="1" id="KW-1133">Transmembrane helix</keyword>
<dbReference type="PANTHER" id="PTHR36833:SF1">
    <property type="entry name" value="INTEGRAL MEMBRANE TRANSPORT PROTEIN"/>
    <property type="match status" value="1"/>
</dbReference>